<accession>A0A929QTQ5</accession>
<dbReference type="AlphaFoldDB" id="A0A929QTQ5"/>
<gene>
    <name evidence="2" type="ORF">HXK00_03690</name>
</gene>
<dbReference type="EMBL" id="JABZFV010000059">
    <property type="protein sequence ID" value="MBF0934732.1"/>
    <property type="molecule type" value="Genomic_DNA"/>
</dbReference>
<comment type="caution">
    <text evidence="2">The sequence shown here is derived from an EMBL/GenBank/DDBJ whole genome shotgun (WGS) entry which is preliminary data.</text>
</comment>
<dbReference type="Pfam" id="PF00583">
    <property type="entry name" value="Acetyltransf_1"/>
    <property type="match status" value="1"/>
</dbReference>
<dbReference type="SUPFAM" id="SSF55729">
    <property type="entry name" value="Acyl-CoA N-acyltransferases (Nat)"/>
    <property type="match status" value="1"/>
</dbReference>
<sequence>MIDIHLITPERQAALQLPNEDFPLIGQLLPSYKEGVWSYQERLLADHDISLMRFPDETYDLQQINQAGFALGAFDKETCLGLSIFQDGFFAYSYLADLKVASAYRGQGIANQLLDRGRQIAKERGSRGIYTIGQDNNLIACRFYLAYGFQIGGLDTRVYTGTAQEGKADIYFYLNH</sequence>
<evidence type="ECO:0000313" key="3">
    <source>
        <dbReference type="Proteomes" id="UP000757900"/>
    </source>
</evidence>
<dbReference type="Gene3D" id="3.40.630.30">
    <property type="match status" value="1"/>
</dbReference>
<dbReference type="PRINTS" id="PR01754">
    <property type="entry name" value="SACTRNSFRASE"/>
</dbReference>
<evidence type="ECO:0000313" key="2">
    <source>
        <dbReference type="EMBL" id="MBF0934732.1"/>
    </source>
</evidence>
<name>A0A929QTQ5_ABIDE</name>
<reference evidence="2" key="1">
    <citation type="submission" date="2020-04" db="EMBL/GenBank/DDBJ databases">
        <title>Deep metagenomics examines the oral microbiome during advanced dental caries in children, revealing novel taxa and co-occurrences with host molecules.</title>
        <authorList>
            <person name="Baker J.L."/>
            <person name="Morton J.T."/>
            <person name="Dinis M."/>
            <person name="Alvarez R."/>
            <person name="Tran N.C."/>
            <person name="Knight R."/>
            <person name="Edlund A."/>
        </authorList>
    </citation>
    <scope>NUCLEOTIDE SEQUENCE</scope>
    <source>
        <strain evidence="2">JCVI_23_bin.16</strain>
    </source>
</reference>
<dbReference type="InterPro" id="IPR008125">
    <property type="entry name" value="Streptothricin_AcTrfase"/>
</dbReference>
<feature type="domain" description="N-acetyltransferase" evidence="1">
    <location>
        <begin position="2"/>
        <end position="176"/>
    </location>
</feature>
<dbReference type="PROSITE" id="PS51186">
    <property type="entry name" value="GNAT"/>
    <property type="match status" value="1"/>
</dbReference>
<dbReference type="InterPro" id="IPR016181">
    <property type="entry name" value="Acyl_CoA_acyltransferase"/>
</dbReference>
<evidence type="ECO:0000259" key="1">
    <source>
        <dbReference type="PROSITE" id="PS51186"/>
    </source>
</evidence>
<protein>
    <submittedName>
        <fullName evidence="2">GNAT family N-acetyltransferase</fullName>
    </submittedName>
</protein>
<dbReference type="InterPro" id="IPR000182">
    <property type="entry name" value="GNAT_dom"/>
</dbReference>
<dbReference type="Proteomes" id="UP000757900">
    <property type="component" value="Unassembled WGS sequence"/>
</dbReference>
<dbReference type="GO" id="GO:0016747">
    <property type="term" value="F:acyltransferase activity, transferring groups other than amino-acyl groups"/>
    <property type="evidence" value="ECO:0007669"/>
    <property type="project" value="InterPro"/>
</dbReference>
<dbReference type="CDD" id="cd04301">
    <property type="entry name" value="NAT_SF"/>
    <property type="match status" value="1"/>
</dbReference>
<proteinExistence type="predicted"/>
<organism evidence="2 3">
    <name type="scientific">Abiotrophia defectiva</name>
    <name type="common">Streptococcus defectivus</name>
    <dbReference type="NCBI Taxonomy" id="46125"/>
    <lineage>
        <taxon>Bacteria</taxon>
        <taxon>Bacillati</taxon>
        <taxon>Bacillota</taxon>
        <taxon>Bacilli</taxon>
        <taxon>Lactobacillales</taxon>
        <taxon>Aerococcaceae</taxon>
        <taxon>Abiotrophia</taxon>
    </lineage>
</organism>